<dbReference type="EMBL" id="BMAT01006637">
    <property type="protein sequence ID" value="GFS16917.1"/>
    <property type="molecule type" value="Genomic_DNA"/>
</dbReference>
<dbReference type="AlphaFoldDB" id="A0AAV4J7I6"/>
<organism evidence="2 3">
    <name type="scientific">Elysia marginata</name>
    <dbReference type="NCBI Taxonomy" id="1093978"/>
    <lineage>
        <taxon>Eukaryota</taxon>
        <taxon>Metazoa</taxon>
        <taxon>Spiralia</taxon>
        <taxon>Lophotrochozoa</taxon>
        <taxon>Mollusca</taxon>
        <taxon>Gastropoda</taxon>
        <taxon>Heterobranchia</taxon>
        <taxon>Euthyneura</taxon>
        <taxon>Panpulmonata</taxon>
        <taxon>Sacoglossa</taxon>
        <taxon>Placobranchoidea</taxon>
        <taxon>Plakobranchidae</taxon>
        <taxon>Elysia</taxon>
    </lineage>
</organism>
<name>A0AAV4J7I6_9GAST</name>
<protein>
    <submittedName>
        <fullName evidence="2">Uncharacterized protein</fullName>
    </submittedName>
</protein>
<evidence type="ECO:0000313" key="3">
    <source>
        <dbReference type="Proteomes" id="UP000762676"/>
    </source>
</evidence>
<evidence type="ECO:0000256" key="1">
    <source>
        <dbReference type="SAM" id="MobiDB-lite"/>
    </source>
</evidence>
<keyword evidence="3" id="KW-1185">Reference proteome</keyword>
<sequence length="120" mass="13121">MSPLSFNFAPFAQLKAKFVSSTFYFSLLSSPTARKKYQTNHDEIYKAGAAPFLPPPPCSPGVLCNLPSGTSDRRVRSQERTSTSRGETSQQCRRRQSLLCTSNAIALDTLSAVSGGKTLW</sequence>
<gene>
    <name evidence="2" type="ORF">ElyMa_003226100</name>
</gene>
<feature type="region of interest" description="Disordered" evidence="1">
    <location>
        <begin position="63"/>
        <end position="92"/>
    </location>
</feature>
<accession>A0AAV4J7I6</accession>
<comment type="caution">
    <text evidence="2">The sequence shown here is derived from an EMBL/GenBank/DDBJ whole genome shotgun (WGS) entry which is preliminary data.</text>
</comment>
<evidence type="ECO:0000313" key="2">
    <source>
        <dbReference type="EMBL" id="GFS16917.1"/>
    </source>
</evidence>
<dbReference type="Proteomes" id="UP000762676">
    <property type="component" value="Unassembled WGS sequence"/>
</dbReference>
<feature type="compositionally biased region" description="Polar residues" evidence="1">
    <location>
        <begin position="80"/>
        <end position="91"/>
    </location>
</feature>
<proteinExistence type="predicted"/>
<reference evidence="2 3" key="1">
    <citation type="journal article" date="2021" name="Elife">
        <title>Chloroplast acquisition without the gene transfer in kleptoplastic sea slugs, Plakobranchus ocellatus.</title>
        <authorList>
            <person name="Maeda T."/>
            <person name="Takahashi S."/>
            <person name="Yoshida T."/>
            <person name="Shimamura S."/>
            <person name="Takaki Y."/>
            <person name="Nagai Y."/>
            <person name="Toyoda A."/>
            <person name="Suzuki Y."/>
            <person name="Arimoto A."/>
            <person name="Ishii H."/>
            <person name="Satoh N."/>
            <person name="Nishiyama T."/>
            <person name="Hasebe M."/>
            <person name="Maruyama T."/>
            <person name="Minagawa J."/>
            <person name="Obokata J."/>
            <person name="Shigenobu S."/>
        </authorList>
    </citation>
    <scope>NUCLEOTIDE SEQUENCE [LARGE SCALE GENOMIC DNA]</scope>
</reference>